<dbReference type="EMBL" id="WKLP01000029">
    <property type="protein sequence ID" value="MRY13425.1"/>
    <property type="molecule type" value="Genomic_DNA"/>
</dbReference>
<accession>A0A6G1ZHY5</accession>
<comment type="caution">
    <text evidence="7">The sequence shown here is derived from an EMBL/GenBank/DDBJ whole genome shotgun (WGS) entry which is preliminary data.</text>
</comment>
<evidence type="ECO:0000256" key="1">
    <source>
        <dbReference type="ARBA" id="ARBA00004561"/>
    </source>
</evidence>
<dbReference type="Gene3D" id="2.60.40.2580">
    <property type="match status" value="1"/>
</dbReference>
<feature type="signal peptide" evidence="5">
    <location>
        <begin position="1"/>
        <end position="20"/>
    </location>
</feature>
<dbReference type="InterPro" id="IPR029141">
    <property type="entry name" value="FimA_N"/>
</dbReference>
<organism evidence="7">
    <name type="scientific">Parabacteroides goldsteinii</name>
    <dbReference type="NCBI Taxonomy" id="328812"/>
    <lineage>
        <taxon>Bacteria</taxon>
        <taxon>Pseudomonadati</taxon>
        <taxon>Bacteroidota</taxon>
        <taxon>Bacteroidia</taxon>
        <taxon>Bacteroidales</taxon>
        <taxon>Tannerellaceae</taxon>
        <taxon>Parabacteroides</taxon>
    </lineage>
</organism>
<proteinExistence type="inferred from homology"/>
<evidence type="ECO:0000313" key="7">
    <source>
        <dbReference type="EMBL" id="MRY13425.1"/>
    </source>
</evidence>
<evidence type="ECO:0000259" key="6">
    <source>
        <dbReference type="Pfam" id="PF06321"/>
    </source>
</evidence>
<dbReference type="Pfam" id="PF06321">
    <property type="entry name" value="P_gingi_FimA"/>
    <property type="match status" value="1"/>
</dbReference>
<evidence type="ECO:0000256" key="4">
    <source>
        <dbReference type="ARBA" id="ARBA00023263"/>
    </source>
</evidence>
<dbReference type="RefSeq" id="WP_010803008.1">
    <property type="nucleotide sequence ID" value="NZ_CAJSYT010000003.1"/>
</dbReference>
<dbReference type="AlphaFoldDB" id="A0A6G1ZHY5"/>
<evidence type="ECO:0000256" key="2">
    <source>
        <dbReference type="ARBA" id="ARBA00006011"/>
    </source>
</evidence>
<evidence type="ECO:0000256" key="3">
    <source>
        <dbReference type="ARBA" id="ARBA00022729"/>
    </source>
</evidence>
<reference evidence="7" key="1">
    <citation type="journal article" date="2019" name="Nat. Med.">
        <title>A library of human gut bacterial isolates paired with longitudinal multiomics data enables mechanistic microbiome research.</title>
        <authorList>
            <person name="Poyet M."/>
            <person name="Groussin M."/>
            <person name="Gibbons S.M."/>
            <person name="Avila-Pacheco J."/>
            <person name="Jiang X."/>
            <person name="Kearney S.M."/>
            <person name="Perrotta A.R."/>
            <person name="Berdy B."/>
            <person name="Zhao S."/>
            <person name="Lieberman T.D."/>
            <person name="Swanson P.K."/>
            <person name="Smith M."/>
            <person name="Roesemann S."/>
            <person name="Alexander J.E."/>
            <person name="Rich S.A."/>
            <person name="Livny J."/>
            <person name="Vlamakis H."/>
            <person name="Clish C."/>
            <person name="Bullock K."/>
            <person name="Deik A."/>
            <person name="Scott J."/>
            <person name="Pierce K.A."/>
            <person name="Xavier R.J."/>
            <person name="Alm E.J."/>
        </authorList>
    </citation>
    <scope>NUCLEOTIDE SEQUENCE</scope>
    <source>
        <strain evidence="7">BIOML-A4</strain>
    </source>
</reference>
<feature type="chain" id="PRO_5026185545" description="Major fimbrial subunit protein N-terminal domain-containing protein" evidence="5">
    <location>
        <begin position="21"/>
        <end position="340"/>
    </location>
</feature>
<evidence type="ECO:0000256" key="5">
    <source>
        <dbReference type="SAM" id="SignalP"/>
    </source>
</evidence>
<keyword evidence="4" id="KW-0281">Fimbrium</keyword>
<comment type="similarity">
    <text evidence="2">Belongs to the bacteroidetes fimbrillin superfamily. FimA/Mfa1 family.</text>
</comment>
<keyword evidence="3 5" id="KW-0732">Signal</keyword>
<name>A0A6G1ZHY5_9BACT</name>
<dbReference type="PROSITE" id="PS51257">
    <property type="entry name" value="PROKAR_LIPOPROTEIN"/>
    <property type="match status" value="1"/>
</dbReference>
<gene>
    <name evidence="7" type="ORF">GKE01_18440</name>
</gene>
<comment type="subcellular location">
    <subcellularLocation>
        <location evidence="1">Fimbrium</location>
    </subcellularLocation>
</comment>
<dbReference type="GO" id="GO:0009289">
    <property type="term" value="C:pilus"/>
    <property type="evidence" value="ECO:0007669"/>
    <property type="project" value="UniProtKB-SubCell"/>
</dbReference>
<feature type="domain" description="Major fimbrial subunit protein N-terminal" evidence="6">
    <location>
        <begin position="41"/>
        <end position="149"/>
    </location>
</feature>
<protein>
    <recommendedName>
        <fullName evidence="6">Major fimbrial subunit protein N-terminal domain-containing protein</fullName>
    </recommendedName>
</protein>
<sequence length="340" mass="36711">MNAKNIISAILMVLSFAACSSDIEGFDDNMTNNNTNNGETSISVRMVMEGVSTKAGTTIDPTTEEAAIKNYIIAVFETKSGERVGYLKGSNNTNDIDATKSGVTGLTIGGIDCKAGIVNVVVIANLNTDDEAKFDAVYTYNEFKAQTVNSLDRLVKVGEESNKEISLDNNQSKAITVKLSQLTARVKVSFGEITVNGDNTGVTAVFKPLSFRAKRQKSSAVFSPIAGEGELGESVDLKGAEEFSFYTYMLKNPELFVSANILVSKNTETGTNESTISKNNVSVSFIKDGVQQSVLKSGKAYSIKINATITISVKEDIPCNVEFLYTVHEIEDIEQNIEFS</sequence>